<feature type="region of interest" description="Disordered" evidence="1">
    <location>
        <begin position="564"/>
        <end position="715"/>
    </location>
</feature>
<gene>
    <name evidence="4" type="ORF">THRCLA_01568</name>
</gene>
<dbReference type="SMART" id="SM00246">
    <property type="entry name" value="WH2"/>
    <property type="match status" value="1"/>
</dbReference>
<dbReference type="CDD" id="cd06093">
    <property type="entry name" value="PX_domain"/>
    <property type="match status" value="1"/>
</dbReference>
<comment type="caution">
    <text evidence="4">The sequence shown here is derived from an EMBL/GenBank/DDBJ whole genome shotgun (WGS) entry which is preliminary data.</text>
</comment>
<feature type="compositionally biased region" description="Pro residues" evidence="1">
    <location>
        <begin position="665"/>
        <end position="674"/>
    </location>
</feature>
<dbReference type="InterPro" id="IPR036871">
    <property type="entry name" value="PX_dom_sf"/>
</dbReference>
<dbReference type="SUPFAM" id="SSF50729">
    <property type="entry name" value="PH domain-like"/>
    <property type="match status" value="1"/>
</dbReference>
<feature type="compositionally biased region" description="Basic and acidic residues" evidence="1">
    <location>
        <begin position="610"/>
        <end position="624"/>
    </location>
</feature>
<evidence type="ECO:0000259" key="2">
    <source>
        <dbReference type="PROSITE" id="PS50195"/>
    </source>
</evidence>
<evidence type="ECO:0000313" key="5">
    <source>
        <dbReference type="Proteomes" id="UP000243217"/>
    </source>
</evidence>
<dbReference type="Pfam" id="PF02205">
    <property type="entry name" value="WH2"/>
    <property type="match status" value="1"/>
</dbReference>
<dbReference type="PROSITE" id="PS51082">
    <property type="entry name" value="WH2"/>
    <property type="match status" value="1"/>
</dbReference>
<dbReference type="PROSITE" id="PS50195">
    <property type="entry name" value="PX"/>
    <property type="match status" value="1"/>
</dbReference>
<organism evidence="4 5">
    <name type="scientific">Thraustotheca clavata</name>
    <dbReference type="NCBI Taxonomy" id="74557"/>
    <lineage>
        <taxon>Eukaryota</taxon>
        <taxon>Sar</taxon>
        <taxon>Stramenopiles</taxon>
        <taxon>Oomycota</taxon>
        <taxon>Saprolegniomycetes</taxon>
        <taxon>Saprolegniales</taxon>
        <taxon>Achlyaceae</taxon>
        <taxon>Thraustotheca</taxon>
    </lineage>
</organism>
<accession>A0A1W0A824</accession>
<feature type="region of interest" description="Disordered" evidence="1">
    <location>
        <begin position="103"/>
        <end position="123"/>
    </location>
</feature>
<dbReference type="InterPro" id="IPR003124">
    <property type="entry name" value="WH2_dom"/>
</dbReference>
<dbReference type="STRING" id="74557.A0A1W0A824"/>
<dbReference type="GO" id="GO:0003779">
    <property type="term" value="F:actin binding"/>
    <property type="evidence" value="ECO:0007669"/>
    <property type="project" value="InterPro"/>
</dbReference>
<dbReference type="AlphaFoldDB" id="A0A1W0A824"/>
<protein>
    <recommendedName>
        <fullName evidence="6">PX domain-containing protein</fullName>
    </recommendedName>
</protein>
<feature type="compositionally biased region" description="Polar residues" evidence="1">
    <location>
        <begin position="698"/>
        <end position="713"/>
    </location>
</feature>
<dbReference type="CDD" id="cd21762">
    <property type="entry name" value="WH2"/>
    <property type="match status" value="1"/>
</dbReference>
<proteinExistence type="predicted"/>
<feature type="domain" description="WH2" evidence="3">
    <location>
        <begin position="680"/>
        <end position="697"/>
    </location>
</feature>
<feature type="compositionally biased region" description="Low complexity" evidence="1">
    <location>
        <begin position="379"/>
        <end position="388"/>
    </location>
</feature>
<evidence type="ECO:0000313" key="4">
    <source>
        <dbReference type="EMBL" id="OQS06385.1"/>
    </source>
</evidence>
<dbReference type="Pfam" id="PF00787">
    <property type="entry name" value="PX"/>
    <property type="match status" value="1"/>
</dbReference>
<dbReference type="EMBL" id="JNBS01000349">
    <property type="protein sequence ID" value="OQS06385.1"/>
    <property type="molecule type" value="Genomic_DNA"/>
</dbReference>
<dbReference type="Proteomes" id="UP000243217">
    <property type="component" value="Unassembled WGS sequence"/>
</dbReference>
<feature type="compositionally biased region" description="Pro residues" evidence="1">
    <location>
        <begin position="277"/>
        <end position="289"/>
    </location>
</feature>
<evidence type="ECO:0000259" key="3">
    <source>
        <dbReference type="PROSITE" id="PS51082"/>
    </source>
</evidence>
<name>A0A1W0A824_9STRA</name>
<sequence length="774" mass="86092">MKVHEGYLQWLSGGTLVLRYCQLSWSCQLRMYASHTDLSSGTTFSVRGFCQWASNGVLPLDSYGLELQLKDKSSIYVAAENRLDLERWCRSFIAVLDPSSEAAEEIKRERPKKKEQEMKEREEARKREWIAKKKQEILERERQIDEMTPLQRKDGLGTLDEETEKLLRERKKRLNKKAGQTTGRVGKEAQRRRLELLAGGKALEAGPLPVEVTAPRKNKIKFELPPPGQYFITTKEHKTTTHTTHAAPESVSSQEGSLVMDDDISISSEEGIKPRNFVPPPPPPPPSPPRNSYRQSEPKMDTRPINPMAAALDAIKRNRKYSVDSDVQRPSRARQSQLSTDGKDMLVRALSTDKAKPNDRKGLFDSSSDEEESTIFVSKAPAIKAAPITKPPRKASHHSESDEDDEGGNTFSATSSNSSIPAVLSVMYITCAVETRDGKDVGVYTFEFRLHQWTNRGNFSYHQLENIHQTLKATFPTLPKFPSKHVLRNPTKADFMQKRAVELTLYLQGLLTVANLVKHPVFHEAFHLPREWSTSLASGVIAPSPSPIIKPTVRVAKASSRNLFDGASSDEDEKASQGSAETPEPVFAPKAPKMISPVSQRRPSTRRPSHRDSFQRDSIQHEEPTSPSSQRHSHVSKRQPSQREVPQHQPSHREVPQRRPSLRDGPPPLPPRPNPFGGAGRGDLLAAIRKGTELKPTEGSSSAPTPSFPSVSSPKRVVAAPKLITRPIPAVPRPTAPIAAPIAPSIHDSIAKALSGRLQVTQLEDDSDDSGWDD</sequence>
<dbReference type="SUPFAM" id="SSF64268">
    <property type="entry name" value="PX domain"/>
    <property type="match status" value="1"/>
</dbReference>
<feature type="compositionally biased region" description="Basic and acidic residues" evidence="1">
    <location>
        <begin position="104"/>
        <end position="123"/>
    </location>
</feature>
<evidence type="ECO:0008006" key="6">
    <source>
        <dbReference type="Google" id="ProtNLM"/>
    </source>
</evidence>
<dbReference type="Gene3D" id="3.30.1520.10">
    <property type="entry name" value="Phox-like domain"/>
    <property type="match status" value="1"/>
</dbReference>
<feature type="domain" description="PX" evidence="2">
    <location>
        <begin position="422"/>
        <end position="533"/>
    </location>
</feature>
<keyword evidence="5" id="KW-1185">Reference proteome</keyword>
<dbReference type="InterPro" id="IPR001683">
    <property type="entry name" value="PX_dom"/>
</dbReference>
<dbReference type="OrthoDB" id="76843at2759"/>
<feature type="region of interest" description="Disordered" evidence="1">
    <location>
        <begin position="234"/>
        <end position="416"/>
    </location>
</feature>
<evidence type="ECO:0000256" key="1">
    <source>
        <dbReference type="SAM" id="MobiDB-lite"/>
    </source>
</evidence>
<feature type="compositionally biased region" description="Basic and acidic residues" evidence="1">
    <location>
        <begin position="341"/>
        <end position="363"/>
    </location>
</feature>
<reference evidence="4 5" key="1">
    <citation type="journal article" date="2014" name="Genome Biol. Evol.">
        <title>The secreted proteins of Achlya hypogyna and Thraustotheca clavata identify the ancestral oomycete secretome and reveal gene acquisitions by horizontal gene transfer.</title>
        <authorList>
            <person name="Misner I."/>
            <person name="Blouin N."/>
            <person name="Leonard G."/>
            <person name="Richards T.A."/>
            <person name="Lane C.E."/>
        </authorList>
    </citation>
    <scope>NUCLEOTIDE SEQUENCE [LARGE SCALE GENOMIC DNA]</scope>
    <source>
        <strain evidence="4 5">ATCC 34112</strain>
    </source>
</reference>
<dbReference type="GO" id="GO:0035091">
    <property type="term" value="F:phosphatidylinositol binding"/>
    <property type="evidence" value="ECO:0007669"/>
    <property type="project" value="InterPro"/>
</dbReference>